<evidence type="ECO:0000256" key="1">
    <source>
        <dbReference type="ARBA" id="ARBA00023015"/>
    </source>
</evidence>
<dbReference type="Pfam" id="PF00356">
    <property type="entry name" value="LacI"/>
    <property type="match status" value="1"/>
</dbReference>
<dbReference type="PANTHER" id="PTHR30146:SF109">
    <property type="entry name" value="HTH-TYPE TRANSCRIPTIONAL REGULATOR GALS"/>
    <property type="match status" value="1"/>
</dbReference>
<dbReference type="InterPro" id="IPR000843">
    <property type="entry name" value="HTH_LacI"/>
</dbReference>
<dbReference type="PANTHER" id="PTHR30146">
    <property type="entry name" value="LACI-RELATED TRANSCRIPTIONAL REPRESSOR"/>
    <property type="match status" value="1"/>
</dbReference>
<evidence type="ECO:0000256" key="3">
    <source>
        <dbReference type="ARBA" id="ARBA00023163"/>
    </source>
</evidence>
<dbReference type="InterPro" id="IPR046335">
    <property type="entry name" value="LacI/GalR-like_sensor"/>
</dbReference>
<reference evidence="5" key="2">
    <citation type="submission" date="2020-09" db="EMBL/GenBank/DDBJ databases">
        <authorList>
            <person name="Sun Q."/>
            <person name="Kim S."/>
        </authorList>
    </citation>
    <scope>NUCLEOTIDE SEQUENCE</scope>
    <source>
        <strain evidence="5">KCTC 12870</strain>
    </source>
</reference>
<dbReference type="SUPFAM" id="SSF53822">
    <property type="entry name" value="Periplasmic binding protein-like I"/>
    <property type="match status" value="1"/>
</dbReference>
<dbReference type="AlphaFoldDB" id="A0A8J3DAC8"/>
<dbReference type="PROSITE" id="PS50932">
    <property type="entry name" value="HTH_LACI_2"/>
    <property type="match status" value="1"/>
</dbReference>
<keyword evidence="6" id="KW-1185">Reference proteome</keyword>
<dbReference type="Proteomes" id="UP000642829">
    <property type="component" value="Unassembled WGS sequence"/>
</dbReference>
<evidence type="ECO:0000256" key="2">
    <source>
        <dbReference type="ARBA" id="ARBA00023125"/>
    </source>
</evidence>
<dbReference type="EMBL" id="BMXG01000009">
    <property type="protein sequence ID" value="GHC01638.1"/>
    <property type="molecule type" value="Genomic_DNA"/>
</dbReference>
<dbReference type="Pfam" id="PF13377">
    <property type="entry name" value="Peripla_BP_3"/>
    <property type="match status" value="1"/>
</dbReference>
<evidence type="ECO:0000313" key="6">
    <source>
        <dbReference type="Proteomes" id="UP000642829"/>
    </source>
</evidence>
<proteinExistence type="predicted"/>
<feature type="domain" description="HTH lacI-type" evidence="4">
    <location>
        <begin position="19"/>
        <end position="73"/>
    </location>
</feature>
<dbReference type="InterPro" id="IPR028082">
    <property type="entry name" value="Peripla_BP_I"/>
</dbReference>
<organism evidence="5 6">
    <name type="scientific">Cerasicoccus arenae</name>
    <dbReference type="NCBI Taxonomy" id="424488"/>
    <lineage>
        <taxon>Bacteria</taxon>
        <taxon>Pseudomonadati</taxon>
        <taxon>Verrucomicrobiota</taxon>
        <taxon>Opitutia</taxon>
        <taxon>Puniceicoccales</taxon>
        <taxon>Cerasicoccaceae</taxon>
        <taxon>Cerasicoccus</taxon>
    </lineage>
</organism>
<reference evidence="5" key="1">
    <citation type="journal article" date="2014" name="Int. J. Syst. Evol. Microbiol.">
        <title>Complete genome sequence of Corynebacterium casei LMG S-19264T (=DSM 44701T), isolated from a smear-ripened cheese.</title>
        <authorList>
            <consortium name="US DOE Joint Genome Institute (JGI-PGF)"/>
            <person name="Walter F."/>
            <person name="Albersmeier A."/>
            <person name="Kalinowski J."/>
            <person name="Ruckert C."/>
        </authorList>
    </citation>
    <scope>NUCLEOTIDE SEQUENCE</scope>
    <source>
        <strain evidence="5">KCTC 12870</strain>
    </source>
</reference>
<keyword evidence="3" id="KW-0804">Transcription</keyword>
<dbReference type="CDD" id="cd06267">
    <property type="entry name" value="PBP1_LacI_sugar_binding-like"/>
    <property type="match status" value="1"/>
</dbReference>
<dbReference type="SMART" id="SM00354">
    <property type="entry name" value="HTH_LACI"/>
    <property type="match status" value="1"/>
</dbReference>
<dbReference type="CDD" id="cd01392">
    <property type="entry name" value="HTH_LacI"/>
    <property type="match status" value="1"/>
</dbReference>
<accession>A0A8J3DAC8</accession>
<sequence>MFASYRKLAKIAKMSKNSVGLQDIASRLNLSVSTVSRGLRDASGIHPETRSRIIQEAEAIGYVGQQPRAGLEKIEEQRKRNVLILTGGSTTPGGYLEGLSQAASRYGVSLHIHHCPQESCSELFLGEKGPVSLLDGTCDGVILVYRWPSEIVETLVRRIPVVSIMHDYPGLSIDLVGLDTAGGVNALVRHLRDWGHKRMGFFGLMPEVSWSRARFGAFAESVTYYDIPLEMEHIVRFNKEVLSHGESYRDTKAIDQVVAGIKSGVKAWLAADDFSGYCLSEELMRRGMRIPEDVSITGFHFHDFMRSSHAPALTSTLVDNIEIGRLALKLMLQRIDRGGKTVQMLVPAELKSGQSTSK</sequence>
<keyword evidence="2" id="KW-0238">DNA-binding</keyword>
<evidence type="ECO:0000259" key="4">
    <source>
        <dbReference type="PROSITE" id="PS50932"/>
    </source>
</evidence>
<dbReference type="SUPFAM" id="SSF47413">
    <property type="entry name" value="lambda repressor-like DNA-binding domains"/>
    <property type="match status" value="1"/>
</dbReference>
<keyword evidence="1" id="KW-0805">Transcription regulation</keyword>
<gene>
    <name evidence="5" type="ORF">GCM10007047_17740</name>
</gene>
<dbReference type="Gene3D" id="1.10.260.40">
    <property type="entry name" value="lambda repressor-like DNA-binding domains"/>
    <property type="match status" value="1"/>
</dbReference>
<protein>
    <submittedName>
        <fullName evidence="5">LacI family transcriptional regulator</fullName>
    </submittedName>
</protein>
<dbReference type="GO" id="GO:0000976">
    <property type="term" value="F:transcription cis-regulatory region binding"/>
    <property type="evidence" value="ECO:0007669"/>
    <property type="project" value="TreeGrafter"/>
</dbReference>
<name>A0A8J3DAC8_9BACT</name>
<dbReference type="GO" id="GO:0003700">
    <property type="term" value="F:DNA-binding transcription factor activity"/>
    <property type="evidence" value="ECO:0007669"/>
    <property type="project" value="TreeGrafter"/>
</dbReference>
<comment type="caution">
    <text evidence="5">The sequence shown here is derived from an EMBL/GenBank/DDBJ whole genome shotgun (WGS) entry which is preliminary data.</text>
</comment>
<evidence type="ECO:0000313" key="5">
    <source>
        <dbReference type="EMBL" id="GHC01638.1"/>
    </source>
</evidence>
<dbReference type="Gene3D" id="3.40.50.2300">
    <property type="match status" value="2"/>
</dbReference>
<dbReference type="InterPro" id="IPR010982">
    <property type="entry name" value="Lambda_DNA-bd_dom_sf"/>
</dbReference>